<gene>
    <name evidence="4" type="primary">g6079</name>
    <name evidence="4" type="ORF">VP750_LOCUS5205</name>
</gene>
<organism evidence="4 5">
    <name type="scientific">Coccomyxa viridis</name>
    <dbReference type="NCBI Taxonomy" id="1274662"/>
    <lineage>
        <taxon>Eukaryota</taxon>
        <taxon>Viridiplantae</taxon>
        <taxon>Chlorophyta</taxon>
        <taxon>core chlorophytes</taxon>
        <taxon>Trebouxiophyceae</taxon>
        <taxon>Trebouxiophyceae incertae sedis</taxon>
        <taxon>Coccomyxaceae</taxon>
        <taxon>Coccomyxa</taxon>
    </lineage>
</organism>
<dbReference type="Pfam" id="PF25036">
    <property type="entry name" value="VPS13_VAB"/>
    <property type="match status" value="1"/>
</dbReference>
<name>A0ABP1FUI6_9CHLO</name>
<keyword evidence="5" id="KW-1185">Reference proteome</keyword>
<dbReference type="EMBL" id="CAXHTA020000009">
    <property type="protein sequence ID" value="CAL5223546.1"/>
    <property type="molecule type" value="Genomic_DNA"/>
</dbReference>
<feature type="compositionally biased region" description="Low complexity" evidence="2">
    <location>
        <begin position="3325"/>
        <end position="3339"/>
    </location>
</feature>
<feature type="region of interest" description="Disordered" evidence="2">
    <location>
        <begin position="810"/>
        <end position="831"/>
    </location>
</feature>
<feature type="compositionally biased region" description="Polar residues" evidence="2">
    <location>
        <begin position="3449"/>
        <end position="3467"/>
    </location>
</feature>
<feature type="compositionally biased region" description="Pro residues" evidence="2">
    <location>
        <begin position="1645"/>
        <end position="1654"/>
    </location>
</feature>
<dbReference type="InterPro" id="IPR000008">
    <property type="entry name" value="C2_dom"/>
</dbReference>
<feature type="region of interest" description="Disordered" evidence="2">
    <location>
        <begin position="3820"/>
        <end position="3845"/>
    </location>
</feature>
<reference evidence="4 5" key="1">
    <citation type="submission" date="2024-06" db="EMBL/GenBank/DDBJ databases">
        <authorList>
            <person name="Kraege A."/>
            <person name="Thomma B."/>
        </authorList>
    </citation>
    <scope>NUCLEOTIDE SEQUENCE [LARGE SCALE GENOMIC DNA]</scope>
</reference>
<feature type="compositionally biased region" description="Polar residues" evidence="2">
    <location>
        <begin position="3428"/>
        <end position="3437"/>
    </location>
</feature>
<evidence type="ECO:0000313" key="4">
    <source>
        <dbReference type="EMBL" id="CAL5223546.1"/>
    </source>
</evidence>
<dbReference type="SUPFAM" id="SSF49562">
    <property type="entry name" value="C2 domain (Calcium/lipid-binding domain, CaLB)"/>
    <property type="match status" value="2"/>
</dbReference>
<feature type="compositionally biased region" description="Polar residues" evidence="2">
    <location>
        <begin position="3305"/>
        <end position="3321"/>
    </location>
</feature>
<feature type="domain" description="C2" evidence="3">
    <location>
        <begin position="4574"/>
        <end position="4700"/>
    </location>
</feature>
<feature type="region of interest" description="Disordered" evidence="2">
    <location>
        <begin position="4556"/>
        <end position="4575"/>
    </location>
</feature>
<dbReference type="InterPro" id="IPR026847">
    <property type="entry name" value="VPS13"/>
</dbReference>
<feature type="region of interest" description="Disordered" evidence="2">
    <location>
        <begin position="3304"/>
        <end position="3354"/>
    </location>
</feature>
<dbReference type="CDD" id="cd00030">
    <property type="entry name" value="C2"/>
    <property type="match status" value="2"/>
</dbReference>
<feature type="region of interest" description="Disordered" evidence="2">
    <location>
        <begin position="1549"/>
        <end position="1571"/>
    </location>
</feature>
<evidence type="ECO:0000256" key="1">
    <source>
        <dbReference type="ARBA" id="ARBA00006545"/>
    </source>
</evidence>
<feature type="domain" description="C2" evidence="3">
    <location>
        <begin position="4346"/>
        <end position="4490"/>
    </location>
</feature>
<feature type="region of interest" description="Disordered" evidence="2">
    <location>
        <begin position="3379"/>
        <end position="3506"/>
    </location>
</feature>
<feature type="compositionally biased region" description="Acidic residues" evidence="2">
    <location>
        <begin position="1671"/>
        <end position="1680"/>
    </location>
</feature>
<dbReference type="PANTHER" id="PTHR16166">
    <property type="entry name" value="VACUOLAR PROTEIN SORTING-ASSOCIATED PROTEIN VPS13"/>
    <property type="match status" value="1"/>
</dbReference>
<feature type="compositionally biased region" description="Low complexity" evidence="2">
    <location>
        <begin position="3399"/>
        <end position="3413"/>
    </location>
</feature>
<comment type="caution">
    <text evidence="4">The sequence shown here is derived from an EMBL/GenBank/DDBJ whole genome shotgun (WGS) entry which is preliminary data.</text>
</comment>
<accession>A0ABP1FUI6</accession>
<feature type="region of interest" description="Disordered" evidence="2">
    <location>
        <begin position="1637"/>
        <end position="1680"/>
    </location>
</feature>
<evidence type="ECO:0000313" key="5">
    <source>
        <dbReference type="Proteomes" id="UP001497392"/>
    </source>
</evidence>
<feature type="region of interest" description="Disordered" evidence="2">
    <location>
        <begin position="355"/>
        <end position="377"/>
    </location>
</feature>
<proteinExistence type="inferred from homology"/>
<feature type="compositionally biased region" description="Polar residues" evidence="2">
    <location>
        <begin position="4211"/>
        <end position="4221"/>
    </location>
</feature>
<evidence type="ECO:0000256" key="2">
    <source>
        <dbReference type="SAM" id="MobiDB-lite"/>
    </source>
</evidence>
<feature type="region of interest" description="Disordered" evidence="2">
    <location>
        <begin position="1007"/>
        <end position="1050"/>
    </location>
</feature>
<feature type="compositionally biased region" description="Basic and acidic residues" evidence="2">
    <location>
        <begin position="1010"/>
        <end position="1022"/>
    </location>
</feature>
<dbReference type="SMART" id="SM00239">
    <property type="entry name" value="C2"/>
    <property type="match status" value="2"/>
</dbReference>
<feature type="region of interest" description="Disordered" evidence="2">
    <location>
        <begin position="1716"/>
        <end position="1832"/>
    </location>
</feature>
<feature type="compositionally biased region" description="Acidic residues" evidence="2">
    <location>
        <begin position="3495"/>
        <end position="3506"/>
    </location>
</feature>
<dbReference type="InterPro" id="IPR009543">
    <property type="entry name" value="VPS13_VAB"/>
</dbReference>
<protein>
    <submittedName>
        <fullName evidence="4">G6079 protein</fullName>
    </submittedName>
</protein>
<feature type="region of interest" description="Disordered" evidence="2">
    <location>
        <begin position="2143"/>
        <end position="2167"/>
    </location>
</feature>
<evidence type="ECO:0000259" key="3">
    <source>
        <dbReference type="PROSITE" id="PS50004"/>
    </source>
</evidence>
<comment type="similarity">
    <text evidence="1">Belongs to the VPS13 family.</text>
</comment>
<dbReference type="Gene3D" id="2.60.40.150">
    <property type="entry name" value="C2 domain"/>
    <property type="match status" value="2"/>
</dbReference>
<feature type="compositionally biased region" description="Pro residues" evidence="2">
    <location>
        <begin position="202"/>
        <end position="211"/>
    </location>
</feature>
<dbReference type="InterPro" id="IPR035892">
    <property type="entry name" value="C2_domain_sf"/>
</dbReference>
<dbReference type="PANTHER" id="PTHR16166:SF93">
    <property type="entry name" value="INTERMEMBRANE LIPID TRANSFER PROTEIN VPS13"/>
    <property type="match status" value="1"/>
</dbReference>
<feature type="region of interest" description="Disordered" evidence="2">
    <location>
        <begin position="4288"/>
        <end position="4309"/>
    </location>
</feature>
<feature type="region of interest" description="Disordered" evidence="2">
    <location>
        <begin position="291"/>
        <end position="337"/>
    </location>
</feature>
<feature type="region of interest" description="Disordered" evidence="2">
    <location>
        <begin position="2073"/>
        <end position="2129"/>
    </location>
</feature>
<feature type="compositionally biased region" description="Basic and acidic residues" evidence="2">
    <location>
        <begin position="1655"/>
        <end position="1670"/>
    </location>
</feature>
<feature type="region of interest" description="Disordered" evidence="2">
    <location>
        <begin position="184"/>
        <end position="241"/>
    </location>
</feature>
<dbReference type="Pfam" id="PF00168">
    <property type="entry name" value="C2"/>
    <property type="match status" value="2"/>
</dbReference>
<feature type="region of interest" description="Disordered" evidence="2">
    <location>
        <begin position="4196"/>
        <end position="4242"/>
    </location>
</feature>
<feature type="compositionally biased region" description="Polar residues" evidence="2">
    <location>
        <begin position="302"/>
        <end position="324"/>
    </location>
</feature>
<feature type="compositionally biased region" description="Polar residues" evidence="2">
    <location>
        <begin position="2090"/>
        <end position="2099"/>
    </location>
</feature>
<feature type="region of interest" description="Disordered" evidence="2">
    <location>
        <begin position="4708"/>
        <end position="4727"/>
    </location>
</feature>
<dbReference type="Proteomes" id="UP001497392">
    <property type="component" value="Unassembled WGS sequence"/>
</dbReference>
<feature type="compositionally biased region" description="Low complexity" evidence="2">
    <location>
        <begin position="1557"/>
        <end position="1571"/>
    </location>
</feature>
<sequence length="5434" mass="590198">MSLQHVAAKDRLRQQQERDQALKAAKLEAVDRLLWQTDFLQQQGSTQSPSAGSAKRMLAKLQHRLLALATQCVELSLEDVHISVSQQDEPGPRLSPGSDLHGTDALQFSMRRLSLEPHGAQQQAHSSMRLRTGLRKQPRSTWKDLLTLPARAARFAVVDAPFSSRLEVTGVSLALVAHNDRQPGVPFRAAVPQSPTRNSAPDRPPQTPPPSTSVAILPGEGGPFMAGVNGSPGQNRKRRRPRKLVDPLFAAEPEEPAAEAAQMPAEEHTLIQQWGFEVIVRVVPLGWQDSKTTAPEKRRTSLETANTYTNPLYTSEDTSASSVSDDAGEAQEAWQSRLPSVPEVVRDSYRKAEERGIPNGLHSSFQGDAKSRSAFAPPGRPPGAKLNGMASAGNGGSKEAEVSMTRCCVEVSISLRALVPNLSAASAAIAIRMAERWNRYEQYSPYWQVRPRVSVHGSPAAWWQHAGHAALQECHLISRRQAPISGIAQRRANRQLYQALYARKAARYPSFHEPQLGWWRRRRVPKADKADEGELSVLEDRLGLEEIAHFRAGVAAVHSHNLTFSHAVTQHVMDAVDVIVGSPRALPKALEAMLFQLNAAGMPHPTAVWLLLNDMPLNCAGDAAGSLEMSLHVFCPKVGLQLSTGEEWLALTPRVPGSPFHTLEAAVREVRLNLPTAGQASLSCASIAIGGLGALDEPLSAMVVQSPSSHCTRLLATADLHAAASRVQTKPAKTPSSFLVVKFGRGSANAENHAVRQQGKKILLWEMLQPSGMEIDVEAAGIEVSHNTDAVVAGLSFLGQLDRIREMPLASDAPPAAPEQPKADLSLDDARQPASLSERVKQAFAAHHLPIHNKKDIPFTTIKVACPGIVGVVQYHHTEISARKTPRKGLAGSSRDAGSEYELVLAVSSIRMQVYGEDFQDFMHRGATQCSSFHAYMDLFCYQAPSSRKHGWALPQQLLSFRTVSTRTTVLQRSSRDGEAMQEYADPQMQAMAQVWAHPEDLPLYPGPDEPFRLQRGSDRRPSSAFAGSETGGPQRPSTSGRQNRDHADCCPPFPLVASAQAELAQKTLLVPAAPSSLNASLSLGAIGVMVWISPWQVAHVLSLVRTLQADLAPAWRPAAARTKRQKRSRSKLSYMSSSHLHVACTLHIPLISSIIMVSKERHSGSAGRFRRWEWGKQIKEGQPAYAWGRFITPLYGIKVVGFLADMTYSGNGGLKAGMTMDGILARDLQLRPSSKFAYLLRPLPTRAAQLDAYAQYYRRRILRVVSVSKSAKRWLRACRAIVLKLRSKQRMFSGLSRSFGTLQTGVKATSYLGSRVLGPQLSLAFSMQGLSGRHHSHPPEPAHLEVEVGQLLTNLRVSSSNMLLPFTAQILHLLEDSPADVTTGSRVSSEGEVTAPAGKSDGTFPGLKIQLGLVGLDLVLLVMGQELVSFKIVDAALKTEIASETACDGPCGSSAVIVALTVQDMSLRDMQARPEHSMVLRPNSAEQSCSMSLEYTQPHDQSVAPSLVIEMANPRVLVLFRFLHDIAFGMSIVARGLRTNTDLLDDDTAAQPAAEPSSSKSQGPSGPKQQPLQLLLHVSNLSVLLPASSKSRQVLECDAEVLMVGVPGLALPDSALATAQLPSVPDMVDASIANSRLARRVARPPSPKAPSKPGPEKEQEQDGHGHEETVDPDEEKVEETDGVFTKAMKQFSNWEAREERKFHADLLQEQRGVLFVGDSYEPPPPDSMSGVLHISPEAAPESSRTPRPKRASALAMSRRQEKKSIKLPLPSSVEKLTPEQLQRTVGKGKEAADKGTVTGDHQLPLARSTSAPAELPEDSRTEAPSSRATEDEEIMAAEVGVAVLADAFVVRCATIGATGVAPARRRAKFCPSSVDVFAWPMDQYGLSERDAFIHQANYAIIMFEQQAASGDKYMQLHIEATDMAAVLNNGNYSSLLGFVQGNMVEVSSFAQARPAPPVPEEPRTTFNADLNFDAPAGDRPNFYMTFAAPSLVLVLEAEPQHWQSGSSLPGATKAQLHPFARASFGSVNLNLATLQLCRSTYMSIAASSVECDDLRLSYSGVMSQIEIVPDGSMTLNSSQDRSPVRPGQAKSSTSTAGPQDSAMDHHRTNGRLGRATSSVPGMGGPRAEGAGELLLERTKTLQDAKKLQRSGKSLGAGSKAPPRQAGDVRVMLKSGFSVGPSEAPSSPYTASLRQIKTKAPSESSAAPQLAPVVEVCAVPELAEECQNGAPVIHLISSPAVHPVKEAAHLQEEASQLPPGMTLEISMALQKDGTVAVQTALDKALVQWPFLHDTSLISAVTSVFLPSASPGGHSDAARSAARAAAAGALDMAMLQPWLYFNILLLNSQLFIPVLDKVANFDVVREKFGGSAAMLALHDKIADVLLTATALSAESPDTALRLEQRGLAATWSGLRVAYAAGGDGESDTRVDLRNFAAFVRDPTALVTCLLLPHCCSVRLEMQMAQAMAEAEYSKAVHAATVIQRAFRRWRWEQMLNRRRKSTRRSSMAKEKWIQATAGEVLRRLGRPELSEQPEESTMLDELVMVVASPRTKELLVDYAEHNKADDKARVVAVNHAPTSVRLSLKLGSLTGRAAFSHVPFLHSILWMNEAILMAPDTADMPPAPMAAEVQEQGFRPSKLRVDAAIKTVSLVLCNDKLTTYGAPDVLQVSVDQLDGHFYRNACFADRPPNQAGRVMMRLWASFLNNSSSRWEPIWENWPLHLELMDIVSPIYRSDFQRRIWAGSEDRLNIQFNPAALLSLGDAHAFVQALLDIAPKAPGVPKGGPTPSTVSTNTKMAQLDSGPEMGEQMAQRGAITSRVPQKYLIQNNSGLSVYYWVDSGETVQRTFHLESGESETLKVVPTRKVLSVSTFSKGGSVEKVGNVINLYFEGNWMPIKDVAVSVVGKYRYFMHSPAEHDSVPVIVDIILVGRTKIITLHSSVWLENLTDRRVAFRLHVPITPLVAPVAVRAGAERQAELKSDSLLGPLPPGEGLYLPLTAVLGGLLFVRPEGYAEAQRDVIRLTADVELLREQQGFITCEPLDPTEGGPIEPLPLHCSLLVIPAQVNSEFQAFKHIDIRSRGEMARAMKSLEATLALQPTLILINSLPCSLDVIVWQVAPFRKLRKEKSEQGKGKVTDFIKYDIRQMHTAFTGTIPFSREEEDVLIGARIPGRDREPSEDEPEPEPIEVQLSRASLGQTGQHITLSLKPGASQSVYANMGGNVLVHVSAPALGLAAAQWAVVSWGESQVMRESITDAKYIYRLPKDVVLQSKTNWQVRQPKASTVARYTAALKRAGARFRAGVARSVRTGTDTPRTVGTPSSQLAVIQRPGRAGRPGNAPGLRLPRSELGPEGSSADATAQGIATGFRMLDTLDMQDEKDHTPLLSARDGVSTAFSSGRPRLTSVSEASEAAATVSSNEGSEPAHTPRESLEQSSYQTAGSRSEGKQAADVPESSQGRIQPSVSFNLTSGRRSMDAPGPGSGPARTAAWVDSATTSQEPEPEMEGEETDQDTLRRVFKAWRTAAVNQHARRVHSNQNEVPLHERRSAPPLVLLGLDNSRARGRPQQPLTRVAFFSSYWIDNRTGMDLMFQDHAAAHPNPFLLGARMPGAYAEVLVPALPRAVTERGILETWDVQSAEEIPVAPVLLNTQETTRFRLATGPRKKYSHTIHVNTVGSKGSVRIKEAAVMQLPGAVRGGLESLFRASQTFSPHHMKRSSLGRFNSLGRSAKPAVKVGLTPMGDGERIKLTIAPLTEQPSSGEEFSANIRASLQSASATPERPLRLALDVDSTPIPSVATSPSATFRDGMSIHRRGVTEDLEALENTQSRGLSDLQTGRGLELQQPQQPEHRRPWVVQKEYEFAVEVTAGPPTSVFCHTKVITVKSRFIADNQTDMDIEIKQKGTPDIADGPGALDGRCAVRLKPRERAAIHWDDADLPREVVMRPVTSLGSEWHWSGSFKLSTREEYFGLRIRSKTQGRAINVPVNCTVGPSGTVLVTFKSHQSVPPYRIENQCSDVYIYFVQACLAGERPGRWNWLQPRPNGSALAYAWDEPNEEHLLRVKARVKNKTGSLVSKEYSLDRLGAKQVMRLPTAKSPTGSSDNLAQGSIPAELQEKVASLLASESSRKVYVTVFADGPTRVLRFADVLDQGAEEAEQSILDLAARLRQVEEQLWRVNASFSALHGASGVRDLDLYGRASAVQSTQAGKSEGQPGAILKSANTSGASSPNPRLKLKQKAVVSPDKATGMSPVEEDAVYSKGDQGFGAGSSSAGGTLLDMNRTPDMHLDAAGLSNMAQLGSESSSEVETEQRTEPNQNLARMSMLDPSMLSAEARGRRFGDLGHLLPISGNSRNVQGTQLMRSAAEGDSALLLGGDLIVTVHQAEELCGQERLTHPFARVRVGDQTQITNVLWQSINPEWEESLFFREICAASELVVEGQKEAELEGVQVWDVGGSKKSEQLQRLAEEPGRLVANSRFLGRVEVPLSETLSLKRDTRHWFTLRRRDAADAVSGRLQLEFAWDVTARSLLSLKLAALENVLCQRTEILCALNPVPAAKAFAWIQKAPDSPKSPQQDSLGKNCGTGGPELLDDVQSQHYMEQQSATLMVTVLEACGMQPRKGVVVAFQANQLPNPLVEVSMPGQPTYQVAAKHSLKPHFPTEHPARFERVTHDAAVTVRLYDDKAGRRNQLLGEAVLPCKQIKGDDPVYVWLPLPAPPPTGPRLATKTRPGRLPEQATASPVPELQLHLRLQWVRQVERGQIMHLDFSLEGCGISVVGGLQDELFNLTLDLVKVEAERTRAEAKLDGSIQRVQLDNQMLDATQPVVLAPASAAHAHVEAGVSRAVGQPMVRFGIVRSFANSLPGGPGEGIGQSTTPKAGGASSVMRREGDILSFRSLYLDIGEVDVQTDDGFLEAVLTFVVALPVADVWQDAAWREQQRRLLSAHFGPREVESLAMNAVLPLDRDEGCVAGAPLLWVQQREMKEMTVLRGQSSHSSWFFVESARIGDINANVTIALTSSILAARHGGVAPEIASGLFRRFIGTSGFQLINVNNVPLLLRGWSMDTRLIGRKALTNSLLRHYLAQAISEAHKVLGGAGPAIAAVPLTVVWAGGAFYTLASGLGAGKVGPRGAVQRVGYTFFMAIADVVGSFSRVGLSLYTYVPPNQTGMFSDSGALNRAVQRPANAFDAFRRAAEEGLSGIWSGISGTLMDPTQGFHTGGIPTALLGVGKGVIGLALRPTFGILEMTSKASYGMGLVCLGREAISGSTLRRVRAPGALADDQNEATDYARSPELKASHERLLAAWQSALPLIFPALKESRVLEVMQAGNRRIVVLTETHVALMRVRVAAVRSVYRAMWKVRLTKIQTVRGDSDRLRIWIDFLREVHTFCLGTWMVPSRKRITCGTRAALEALVLKINQNIRSVSQGTLPQPDTGFSQFLPQELSIFG</sequence>
<dbReference type="PROSITE" id="PS50004">
    <property type="entry name" value="C2"/>
    <property type="match status" value="2"/>
</dbReference>